<keyword evidence="1" id="KW-0812">Transmembrane</keyword>
<dbReference type="AlphaFoldDB" id="A0AA96WPN8"/>
<name>A0AA96WPN8_LEPBY</name>
<evidence type="ECO:0000256" key="1">
    <source>
        <dbReference type="SAM" id="Phobius"/>
    </source>
</evidence>
<keyword evidence="1" id="KW-1133">Transmembrane helix</keyword>
<sequence length="218" mass="25073">MTSHSRSVFLKTIALSVTLTLLYVVVKPTSSPPANPEASLPNHLSLPGWEAQKTQSIEPSPSNSKYNRIVSGQRYLYRQGDRSLQIAVRYVVETEGDIGQFIADTDESWGKTPISFEDRQSTQGFYRLFTQQNQAYLQSCLNLNGHTTVTQTQFRQNAYRQALQPEQWLNWLISQRPLLERRCFWIQISTPVVEQNIHLTHATLEQSWKTLVSSWRSD</sequence>
<accession>A0AA96WPN8</accession>
<gene>
    <name evidence="2" type="ORF">Q2T42_16125</name>
</gene>
<dbReference type="InterPro" id="IPR026411">
    <property type="entry name" value="Cyanosort_A_assoc"/>
</dbReference>
<dbReference type="NCBIfam" id="TIGR04153">
    <property type="entry name" value="cyanosortA_assc"/>
    <property type="match status" value="1"/>
</dbReference>
<dbReference type="EMBL" id="CP130144">
    <property type="protein sequence ID" value="WNZ43378.1"/>
    <property type="molecule type" value="Genomic_DNA"/>
</dbReference>
<proteinExistence type="predicted"/>
<feature type="transmembrane region" description="Helical" evidence="1">
    <location>
        <begin position="7"/>
        <end position="26"/>
    </location>
</feature>
<reference evidence="2" key="1">
    <citation type="journal article" date="2023" name="Plants (Basel)">
        <title>Genomic Analysis of Leptolyngbya boryana CZ1 Reveals Efficient Carbon Fixation Modules.</title>
        <authorList>
            <person name="Bai X."/>
            <person name="Wang H."/>
            <person name="Cheng W."/>
            <person name="Wang J."/>
            <person name="Ma M."/>
            <person name="Hu H."/>
            <person name="Song Z."/>
            <person name="Ma H."/>
            <person name="Fan Y."/>
            <person name="Du C."/>
            <person name="Xu J."/>
        </authorList>
    </citation>
    <scope>NUCLEOTIDE SEQUENCE</scope>
    <source>
        <strain evidence="2">CZ1</strain>
    </source>
</reference>
<keyword evidence="1" id="KW-0472">Membrane</keyword>
<reference evidence="2" key="2">
    <citation type="submission" date="2023-07" db="EMBL/GenBank/DDBJ databases">
        <authorList>
            <person name="Bai X.-H."/>
            <person name="Wang H.-H."/>
            <person name="Wang J."/>
            <person name="Ma M.-Y."/>
            <person name="Hu H.-H."/>
            <person name="Song Z.-L."/>
            <person name="Ma H.-G."/>
            <person name="Fan Y."/>
            <person name="Du C.-Y."/>
            <person name="Xu J.-C."/>
        </authorList>
    </citation>
    <scope>NUCLEOTIDE SEQUENCE</scope>
    <source>
        <strain evidence="2">CZ1</strain>
    </source>
</reference>
<organism evidence="2">
    <name type="scientific">Leptolyngbya boryana CZ1</name>
    <dbReference type="NCBI Taxonomy" id="3060204"/>
    <lineage>
        <taxon>Bacteria</taxon>
        <taxon>Bacillati</taxon>
        <taxon>Cyanobacteriota</taxon>
        <taxon>Cyanophyceae</taxon>
        <taxon>Leptolyngbyales</taxon>
        <taxon>Leptolyngbyaceae</taxon>
        <taxon>Leptolyngbya group</taxon>
        <taxon>Leptolyngbya</taxon>
    </lineage>
</organism>
<dbReference type="RefSeq" id="WP_190649229.1">
    <property type="nucleotide sequence ID" value="NZ_CP130144.1"/>
</dbReference>
<protein>
    <submittedName>
        <fullName evidence="2">Cyanoexosortase A system-associated protein</fullName>
    </submittedName>
</protein>
<evidence type="ECO:0000313" key="2">
    <source>
        <dbReference type="EMBL" id="WNZ43378.1"/>
    </source>
</evidence>